<protein>
    <submittedName>
        <fullName evidence="2">Adhesin</fullName>
    </submittedName>
</protein>
<dbReference type="Pfam" id="PF05594">
    <property type="entry name" value="Fil_haemagg"/>
    <property type="match status" value="6"/>
</dbReference>
<name>A0A4R4IM70_PHOLU</name>
<comment type="caution">
    <text evidence="2">The sequence shown here is derived from an EMBL/GenBank/DDBJ whole genome shotgun (WGS) entry which is preliminary data.</text>
</comment>
<dbReference type="AlphaFoldDB" id="A0A4R4IM70"/>
<feature type="non-terminal residue" evidence="2">
    <location>
        <position position="1"/>
    </location>
</feature>
<feature type="region of interest" description="Disordered" evidence="1">
    <location>
        <begin position="327"/>
        <end position="346"/>
    </location>
</feature>
<evidence type="ECO:0000256" key="1">
    <source>
        <dbReference type="SAM" id="MobiDB-lite"/>
    </source>
</evidence>
<gene>
    <name evidence="2" type="ORF">C5468_25665</name>
</gene>
<organism evidence="2 3">
    <name type="scientific">Photorhabdus luminescens subsp. mexicana</name>
    <dbReference type="NCBI Taxonomy" id="2100167"/>
    <lineage>
        <taxon>Bacteria</taxon>
        <taxon>Pseudomonadati</taxon>
        <taxon>Pseudomonadota</taxon>
        <taxon>Gammaproteobacteria</taxon>
        <taxon>Enterobacterales</taxon>
        <taxon>Morganellaceae</taxon>
        <taxon>Photorhabdus</taxon>
    </lineage>
</organism>
<dbReference type="NCBIfam" id="TIGR01731">
    <property type="entry name" value="fil_hemag_20aa"/>
    <property type="match status" value="12"/>
</dbReference>
<reference evidence="2 3" key="1">
    <citation type="journal article" date="2019" name="Int. J. Syst. Evol. Microbiol.">
        <title>Photorhabdus khanii subsp. guanajuatensis subsp. nov., isolated from Heterorhabditis atacamensis, and Photorhabdus luminescens subsp. mexicana subsp. nov., isolated from Heterorhabditis mexicana entomopathogenic nematodes.</title>
        <authorList>
            <person name="Machado R.A.R."/>
            <person name="Bruno P."/>
            <person name="Arce C.C.M."/>
            <person name="Liechti N."/>
            <person name="Kohler A."/>
            <person name="Bernal J."/>
            <person name="Bruggmann R."/>
            <person name="Turlings T.C.J."/>
        </authorList>
    </citation>
    <scope>NUCLEOTIDE SEQUENCE [LARGE SCALE GENOMIC DNA]</scope>
    <source>
        <strain evidence="2 3">MEX47-22</strain>
    </source>
</reference>
<accession>A0A4R4IM70</accession>
<evidence type="ECO:0000313" key="3">
    <source>
        <dbReference type="Proteomes" id="UP000295550"/>
    </source>
</evidence>
<feature type="non-terminal residue" evidence="2">
    <location>
        <position position="604"/>
    </location>
</feature>
<dbReference type="InterPro" id="IPR010069">
    <property type="entry name" value="CdiA_FHA1_rpt"/>
</dbReference>
<dbReference type="EMBL" id="PUJX01000086">
    <property type="protein sequence ID" value="TDB41613.1"/>
    <property type="molecule type" value="Genomic_DNA"/>
</dbReference>
<feature type="compositionally biased region" description="Polar residues" evidence="1">
    <location>
        <begin position="327"/>
        <end position="336"/>
    </location>
</feature>
<evidence type="ECO:0000313" key="2">
    <source>
        <dbReference type="EMBL" id="TDB41613.1"/>
    </source>
</evidence>
<proteinExistence type="predicted"/>
<sequence length="604" mass="63476">LGIRSGSDLTLEAGEIDNTAGKIDSQGETTLTSQNLNNTDGKILSEGKADLTTQAVNNQGGLIQSAASLKLDTQQQKLTNTDSGELNGILAGDSLKLLTGELINDLGYIRGDETHINSHQQTLSNLTGTIVSKKNLQLDSGELNSTGGLIKSDGNMTLDTHGEKLTTAKSGDTKGVISKGTMALTAGDIDNQDGAIISTGAATVTGGELNNQGGTLISEKGALTLSVNQTDNSGGLLQSAGKLTLDTHGHSLTNKNSGDRGGIRSQDDMLITSGDLHNQAGTITNRKIATVNNTQDTIVGTQQIKLITQAFNNQQGNVHSDGNLNLNTQGKRLNNTGDKDKSGKFSARGDLTLDIGELNNDAGFIAADGKTKITSTTLTNKKGLIAGNSGLDIHSQTLINNNGSLKSAKTVNIDTNGQLLDNQHGRIIGDDNTTVTSGKLNNQHGHIQGKKLTINTGQADTDNQDGKLLSTDTMNLNTLQLDNRRGQVRAIGDATINTPKQTNNTGGLIHSDQQLTLKTAELINRETNHPDQGTEAQNLIIEAQQVDNTQGTLQGANRLQAIINQSLKNEQGLVSGGKQLTIEDKTQKLTVNNQQGTLTGSEKV</sequence>
<dbReference type="Proteomes" id="UP000295550">
    <property type="component" value="Unassembled WGS sequence"/>
</dbReference>
<dbReference type="InterPro" id="IPR008619">
    <property type="entry name" value="Filamentous_hemagglutn_rpt"/>
</dbReference>